<evidence type="ECO:0000313" key="1">
    <source>
        <dbReference type="EMBL" id="OGZ64105.1"/>
    </source>
</evidence>
<organism evidence="1 2">
    <name type="scientific">Candidatus Staskawiczbacteria bacterium RIFCSPHIGHO2_01_FULL_39_25</name>
    <dbReference type="NCBI Taxonomy" id="1802202"/>
    <lineage>
        <taxon>Bacteria</taxon>
        <taxon>Candidatus Staskawicziibacteriota</taxon>
    </lineage>
</organism>
<dbReference type="EMBL" id="MHOO01000008">
    <property type="protein sequence ID" value="OGZ64105.1"/>
    <property type="molecule type" value="Genomic_DNA"/>
</dbReference>
<name>A0A1G2HNU7_9BACT</name>
<proteinExistence type="predicted"/>
<protein>
    <submittedName>
        <fullName evidence="1">Uncharacterized protein</fullName>
    </submittedName>
</protein>
<reference evidence="1 2" key="1">
    <citation type="journal article" date="2016" name="Nat. Commun.">
        <title>Thousands of microbial genomes shed light on interconnected biogeochemical processes in an aquifer system.</title>
        <authorList>
            <person name="Anantharaman K."/>
            <person name="Brown C.T."/>
            <person name="Hug L.A."/>
            <person name="Sharon I."/>
            <person name="Castelle C.J."/>
            <person name="Probst A.J."/>
            <person name="Thomas B.C."/>
            <person name="Singh A."/>
            <person name="Wilkins M.J."/>
            <person name="Karaoz U."/>
            <person name="Brodie E.L."/>
            <person name="Williams K.H."/>
            <person name="Hubbard S.S."/>
            <person name="Banfield J.F."/>
        </authorList>
    </citation>
    <scope>NUCLEOTIDE SEQUENCE [LARGE SCALE GENOMIC DNA]</scope>
</reference>
<sequence>MSEIRRENVPNEINIGRDINEKKIPDGINFGKDPERKALDEQIVSEEEMRKELEAFPYPEKSTKTNEKELSPEIIEKIMGKVRDINEKGLAYSGVARSGVEPTFGLQLPPQISDIEQGSKTVQSILENGLKGTLYFNINGRSKNIHEQEVNDFPVMGKDKPQVYYGRFSSGRINIMFDVSFLLKEVDLDFYLKHAQNQRTHSIAAPGLKRNQYMVTPSPEDPNVVIDAMKSGQETESYAPGTGFVTNSGIKAKYFLGIIIPAIMRIATEKEKQQYSVSYMIDHSEDAEAKKQEYMVMAKKAILDVYKNKPEHIIPIYSAEGNLLWPKEMNYEEVKKFVERRDRDK</sequence>
<dbReference type="AlphaFoldDB" id="A0A1G2HNU7"/>
<comment type="caution">
    <text evidence="1">The sequence shown here is derived from an EMBL/GenBank/DDBJ whole genome shotgun (WGS) entry which is preliminary data.</text>
</comment>
<evidence type="ECO:0000313" key="2">
    <source>
        <dbReference type="Proteomes" id="UP000176855"/>
    </source>
</evidence>
<dbReference type="STRING" id="1802202.A2730_03155"/>
<gene>
    <name evidence="1" type="ORF">A2730_03155</name>
</gene>
<accession>A0A1G2HNU7</accession>
<dbReference type="Proteomes" id="UP000176855">
    <property type="component" value="Unassembled WGS sequence"/>
</dbReference>